<dbReference type="Pfam" id="PF11964">
    <property type="entry name" value="SpoIIAA-like"/>
    <property type="match status" value="1"/>
</dbReference>
<dbReference type="SUPFAM" id="SSF52091">
    <property type="entry name" value="SpoIIaa-like"/>
    <property type="match status" value="1"/>
</dbReference>
<gene>
    <name evidence="1" type="ORF">D1Z90_02025</name>
</gene>
<dbReference type="Proteomes" id="UP000283255">
    <property type="component" value="Unassembled WGS sequence"/>
</dbReference>
<dbReference type="InterPro" id="IPR038396">
    <property type="entry name" value="SpoIIAA-like_sf"/>
</dbReference>
<dbReference type="AlphaFoldDB" id="A0A418YKM5"/>
<comment type="caution">
    <text evidence="1">The sequence shown here is derived from an EMBL/GenBank/DDBJ whole genome shotgun (WGS) entry which is preliminary data.</text>
</comment>
<dbReference type="RefSeq" id="WP_119909056.1">
    <property type="nucleotide sequence ID" value="NZ_QZCH01000001.1"/>
</dbReference>
<reference evidence="1 2" key="1">
    <citation type="submission" date="2018-09" db="EMBL/GenBank/DDBJ databases">
        <authorList>
            <person name="Wang F."/>
        </authorList>
    </citation>
    <scope>NUCLEOTIDE SEQUENCE [LARGE SCALE GENOMIC DNA]</scope>
    <source>
        <strain evidence="1 2">PLHSC7-2</strain>
    </source>
</reference>
<evidence type="ECO:0000313" key="2">
    <source>
        <dbReference type="Proteomes" id="UP000283255"/>
    </source>
</evidence>
<keyword evidence="2" id="KW-1185">Reference proteome</keyword>
<sequence length="127" mass="14332">MYSIAVQGNHRVDIEISGKFDSETMKQALSELIEKSHDVRYGQMLYTIHNIEIPTLGAMGEELSRMPELVKLIGHYNDIAVLTDKKWIQVLSELEGMVIPGLSIKGFELGQTEQAEAWLRAQKSKSE</sequence>
<protein>
    <submittedName>
        <fullName evidence="1">STAS/SEC14 domain-containing protein</fullName>
    </submittedName>
</protein>
<dbReference type="InterPro" id="IPR036513">
    <property type="entry name" value="STAS_dom_sf"/>
</dbReference>
<evidence type="ECO:0000313" key="1">
    <source>
        <dbReference type="EMBL" id="RJG51532.1"/>
    </source>
</evidence>
<dbReference type="Gene3D" id="3.40.50.10600">
    <property type="entry name" value="SpoIIaa-like domains"/>
    <property type="match status" value="1"/>
</dbReference>
<name>A0A418YKM5_9GAMM</name>
<reference evidence="1 2" key="2">
    <citation type="submission" date="2019-01" db="EMBL/GenBank/DDBJ databases">
        <title>Motilimonas pumilus sp. nov., isolated from the gut of sea cucumber (Apostichopus japonicus).</title>
        <authorList>
            <person name="Wang F.-Q."/>
            <person name="Ren L.-H."/>
            <person name="Lin Y.-W."/>
            <person name="Sun G.-H."/>
            <person name="Du Z.-J."/>
            <person name="Zhao J.-X."/>
            <person name="Liu X.-J."/>
            <person name="Liu L.-J."/>
        </authorList>
    </citation>
    <scope>NUCLEOTIDE SEQUENCE [LARGE SCALE GENOMIC DNA]</scope>
    <source>
        <strain evidence="1 2">PLHSC7-2</strain>
    </source>
</reference>
<proteinExistence type="predicted"/>
<organism evidence="1 2">
    <name type="scientific">Motilimonas pumila</name>
    <dbReference type="NCBI Taxonomy" id="2303987"/>
    <lineage>
        <taxon>Bacteria</taxon>
        <taxon>Pseudomonadati</taxon>
        <taxon>Pseudomonadota</taxon>
        <taxon>Gammaproteobacteria</taxon>
        <taxon>Alteromonadales</taxon>
        <taxon>Alteromonadales genera incertae sedis</taxon>
        <taxon>Motilimonas</taxon>
    </lineage>
</organism>
<accession>A0A418YKM5</accession>
<dbReference type="InterPro" id="IPR021866">
    <property type="entry name" value="SpoIIAA-like"/>
</dbReference>
<dbReference type="EMBL" id="QZCH01000001">
    <property type="protein sequence ID" value="RJG51532.1"/>
    <property type="molecule type" value="Genomic_DNA"/>
</dbReference>
<dbReference type="OrthoDB" id="7619266at2"/>